<dbReference type="SUPFAM" id="SSF53335">
    <property type="entry name" value="S-adenosyl-L-methionine-dependent methyltransferases"/>
    <property type="match status" value="1"/>
</dbReference>
<sequence length="257" mass="28727">MKKKTLFRKGLEKVLSAKPRKRLQAQYAAWPNTPRPLAEWAALRAEIAKSYPYEHPLSLHYVPEAVSADLIEVSELRENLAGRTIGAWALDVDSIHFYWAELLRLRPEVIIECGSGTSTIMAGTYFKKTGINGQLISLEQSEEEKASIEATLEKLGLAEYVSVYYVPLGADQNYDFSKFSPEMDQKADLILVDGPRGSRLNTLPNLKKFAKSGARWFLDDALRDSEQSYLQAWSKEEGIVVEGVIPLGKGFGTGSIR</sequence>
<dbReference type="OrthoDB" id="9795498at2"/>
<evidence type="ECO:0000313" key="1">
    <source>
        <dbReference type="EMBL" id="EJF53648.1"/>
    </source>
</evidence>
<dbReference type="RefSeq" id="WP_002659328.1">
    <property type="nucleotide sequence ID" value="NZ_JH719942.1"/>
</dbReference>
<dbReference type="InterPro" id="IPR029063">
    <property type="entry name" value="SAM-dependent_MTases_sf"/>
</dbReference>
<dbReference type="Gene3D" id="3.40.50.150">
    <property type="entry name" value="Vaccinia Virus protein VP39"/>
    <property type="match status" value="1"/>
</dbReference>
<reference evidence="2" key="1">
    <citation type="journal article" date="2012" name="Stand. Genomic Sci.">
        <title>Permanent draft genome sequence of the gliding predator Saprospira grandis strain Sa g1 (= HR1).</title>
        <authorList>
            <person name="Mavromatis K."/>
            <person name="Chertkov O."/>
            <person name="Lapidus A."/>
            <person name="Nolan M."/>
            <person name="Lucas S."/>
            <person name="Tice H."/>
            <person name="Del Rio T.G."/>
            <person name="Cheng J.F."/>
            <person name="Han C."/>
            <person name="Tapia R."/>
            <person name="Bruce D."/>
            <person name="Goodwin L.A."/>
            <person name="Pitluck S."/>
            <person name="Huntemann M."/>
            <person name="Liolios K."/>
            <person name="Pagani I."/>
            <person name="Ivanova N."/>
            <person name="Mikhailova N."/>
            <person name="Pati A."/>
            <person name="Chen A."/>
            <person name="Palaniappan K."/>
            <person name="Land M."/>
            <person name="Brambilla E.M."/>
            <person name="Rohde M."/>
            <person name="Spring S."/>
            <person name="Goker M."/>
            <person name="Detter J.C."/>
            <person name="Bristow J."/>
            <person name="Eisen J.A."/>
            <person name="Markowitz V."/>
            <person name="Hugenholtz P."/>
            <person name="Kyrpides N.C."/>
            <person name="Klenk H.P."/>
            <person name="Woyke T."/>
        </authorList>
    </citation>
    <scope>NUCLEOTIDE SEQUENCE [LARGE SCALE GENOMIC DNA]</scope>
    <source>
        <strain evidence="2">DSM 2844</strain>
    </source>
</reference>
<protein>
    <recommendedName>
        <fullName evidence="3">O-methyltransferase</fullName>
    </recommendedName>
</protein>
<dbReference type="HOGENOM" id="CLU_1081382_0_0_10"/>
<evidence type="ECO:0008006" key="3">
    <source>
        <dbReference type="Google" id="ProtNLM"/>
    </source>
</evidence>
<dbReference type="AlphaFoldDB" id="J1I5K5"/>
<name>J1I5K5_9BACT</name>
<proteinExistence type="predicted"/>
<gene>
    <name evidence="1" type="ORF">SapgrDRAFT_1957</name>
</gene>
<evidence type="ECO:0000313" key="2">
    <source>
        <dbReference type="Proteomes" id="UP000005113"/>
    </source>
</evidence>
<dbReference type="Proteomes" id="UP000005113">
    <property type="component" value="Unassembled WGS sequence"/>
</dbReference>
<accession>J1I5K5</accession>
<dbReference type="EMBL" id="JH719942">
    <property type="protein sequence ID" value="EJF53648.1"/>
    <property type="molecule type" value="Genomic_DNA"/>
</dbReference>
<organism evidence="1 2">
    <name type="scientific">Saprospira grandis DSM 2844</name>
    <dbReference type="NCBI Taxonomy" id="694433"/>
    <lineage>
        <taxon>Bacteria</taxon>
        <taxon>Pseudomonadati</taxon>
        <taxon>Bacteroidota</taxon>
        <taxon>Saprospiria</taxon>
        <taxon>Saprospirales</taxon>
        <taxon>Saprospiraceae</taxon>
        <taxon>Saprospira</taxon>
    </lineage>
</organism>